<reference evidence="2 3" key="1">
    <citation type="journal article" date="1991" name="Int. J. Syst. Bacteriol.">
        <title>Description of the erythromycin-producing bacterium Arthrobacter sp. strain NRRL B-3381 as Aeromicrobium erythreum gen. nov., sp. nov.</title>
        <authorList>
            <person name="Miller E.S."/>
            <person name="Woese C.R."/>
            <person name="Brenner S."/>
        </authorList>
    </citation>
    <scope>NUCLEOTIDE SEQUENCE [LARGE SCALE GENOMIC DNA]</scope>
    <source>
        <strain evidence="2 3">AR18</strain>
    </source>
</reference>
<proteinExistence type="predicted"/>
<sequence length="215" mass="23353">MIRRRREREQTAPDETSTSEQSEAASTPTRPRDSTEASADEAGYVDLGPLRIRGRVGFQLQVPQDDGGGAGSVVLVTEEAGLELRAFAAPRSGGLWDEVRQELVAEVQRLEGQVEELDGPFGPELRVQIPVTLPDGQDGFQPSRIVAVEGPRWMLRATFLGSAALEPDEDGLLEQAFREVVVVRGDDPRPVREPLLIELPPDAEPVTLGPDGEPT</sequence>
<dbReference type="InterPro" id="IPR022183">
    <property type="entry name" value="DUF3710"/>
</dbReference>
<feature type="region of interest" description="Disordered" evidence="1">
    <location>
        <begin position="1"/>
        <end position="46"/>
    </location>
</feature>
<dbReference type="KEGG" id="aer:AERYTH_08300"/>
<dbReference type="EMBL" id="CP011502">
    <property type="protein sequence ID" value="ALX04692.1"/>
    <property type="molecule type" value="Genomic_DNA"/>
</dbReference>
<protein>
    <recommendedName>
        <fullName evidence="4">DUF3710 domain-containing protein</fullName>
    </recommendedName>
</protein>
<gene>
    <name evidence="2" type="ORF">AERYTH_08300</name>
</gene>
<evidence type="ECO:0000313" key="3">
    <source>
        <dbReference type="Proteomes" id="UP000067689"/>
    </source>
</evidence>
<dbReference type="Proteomes" id="UP000067689">
    <property type="component" value="Chromosome"/>
</dbReference>
<dbReference type="RefSeq" id="WP_067857121.1">
    <property type="nucleotide sequence ID" value="NZ_CP011502.1"/>
</dbReference>
<feature type="compositionally biased region" description="Low complexity" evidence="1">
    <location>
        <begin position="15"/>
        <end position="29"/>
    </location>
</feature>
<evidence type="ECO:0000313" key="2">
    <source>
        <dbReference type="EMBL" id="ALX04692.1"/>
    </source>
</evidence>
<dbReference type="PATRIC" id="fig|2041.4.peg.1741"/>
<dbReference type="AlphaFoldDB" id="A0A0U4BA64"/>
<evidence type="ECO:0000256" key="1">
    <source>
        <dbReference type="SAM" id="MobiDB-lite"/>
    </source>
</evidence>
<dbReference type="STRING" id="2041.AERYTH_08300"/>
<keyword evidence="3" id="KW-1185">Reference proteome</keyword>
<dbReference type="Pfam" id="PF12502">
    <property type="entry name" value="DUF3710"/>
    <property type="match status" value="1"/>
</dbReference>
<evidence type="ECO:0008006" key="4">
    <source>
        <dbReference type="Google" id="ProtNLM"/>
    </source>
</evidence>
<accession>A0A0U4BA64</accession>
<dbReference type="OrthoDB" id="8480367at2"/>
<organism evidence="2 3">
    <name type="scientific">Aeromicrobium erythreum</name>
    <dbReference type="NCBI Taxonomy" id="2041"/>
    <lineage>
        <taxon>Bacteria</taxon>
        <taxon>Bacillati</taxon>
        <taxon>Actinomycetota</taxon>
        <taxon>Actinomycetes</taxon>
        <taxon>Propionibacteriales</taxon>
        <taxon>Nocardioidaceae</taxon>
        <taxon>Aeromicrobium</taxon>
    </lineage>
</organism>
<name>A0A0U4BA64_9ACTN</name>